<evidence type="ECO:0000256" key="5">
    <source>
        <dbReference type="ARBA" id="ARBA00022691"/>
    </source>
</evidence>
<feature type="domain" description="RlmI-like PUA" evidence="7">
    <location>
        <begin position="14"/>
        <end position="73"/>
    </location>
</feature>
<dbReference type="Proteomes" id="UP000321514">
    <property type="component" value="Unassembled WGS sequence"/>
</dbReference>
<dbReference type="Gene3D" id="3.30.750.80">
    <property type="entry name" value="RNA methyltransferase domain (HRMD) like"/>
    <property type="match status" value="1"/>
</dbReference>
<dbReference type="SUPFAM" id="SSF53335">
    <property type="entry name" value="S-adenosyl-L-methionine-dependent methyltransferases"/>
    <property type="match status" value="1"/>
</dbReference>
<dbReference type="AlphaFoldDB" id="A0A511TEX9"/>
<reference evidence="8 11" key="2">
    <citation type="submission" date="2019-07" db="EMBL/GenBank/DDBJ databases">
        <title>Whole genome shotgun sequence of Myxococcus fulvus NBRC 100333.</title>
        <authorList>
            <person name="Hosoyama A."/>
            <person name="Uohara A."/>
            <person name="Ohji S."/>
            <person name="Ichikawa N."/>
        </authorList>
    </citation>
    <scope>NUCLEOTIDE SEQUENCE [LARGE SCALE GENOMIC DNA]</scope>
    <source>
        <strain evidence="8 11">NBRC 100333</strain>
    </source>
</reference>
<dbReference type="Pfam" id="PF03602">
    <property type="entry name" value="Cons_hypoth95"/>
    <property type="match status" value="1"/>
</dbReference>
<evidence type="ECO:0000313" key="9">
    <source>
        <dbReference type="EMBL" id="SEU36128.1"/>
    </source>
</evidence>
<keyword evidence="3 8" id="KW-0489">Methyltransferase</keyword>
<evidence type="ECO:0000313" key="10">
    <source>
        <dbReference type="Proteomes" id="UP000183760"/>
    </source>
</evidence>
<dbReference type="SUPFAM" id="SSF88697">
    <property type="entry name" value="PUA domain-like"/>
    <property type="match status" value="1"/>
</dbReference>
<name>A0A511TEX9_MYXFU</name>
<dbReference type="InterPro" id="IPR036974">
    <property type="entry name" value="PUA_sf"/>
</dbReference>
<accession>A0A511TEX9</accession>
<reference evidence="9 10" key="1">
    <citation type="submission" date="2016-10" db="EMBL/GenBank/DDBJ databases">
        <authorList>
            <person name="Varghese N."/>
            <person name="Submissions S."/>
        </authorList>
    </citation>
    <scope>NUCLEOTIDE SEQUENCE [LARGE SCALE GENOMIC DNA]</scope>
    <source>
        <strain evidence="9 10">DSM 16525</strain>
    </source>
</reference>
<proteinExistence type="inferred from homology"/>
<evidence type="ECO:0000256" key="3">
    <source>
        <dbReference type="ARBA" id="ARBA00022603"/>
    </source>
</evidence>
<evidence type="ECO:0000313" key="8">
    <source>
        <dbReference type="EMBL" id="GEN12727.1"/>
    </source>
</evidence>
<organism evidence="8 11">
    <name type="scientific">Myxococcus fulvus</name>
    <dbReference type="NCBI Taxonomy" id="33"/>
    <lineage>
        <taxon>Bacteria</taxon>
        <taxon>Pseudomonadati</taxon>
        <taxon>Myxococcota</taxon>
        <taxon>Myxococcia</taxon>
        <taxon>Myxococcales</taxon>
        <taxon>Cystobacterineae</taxon>
        <taxon>Myxococcaceae</taxon>
        <taxon>Myxococcus</taxon>
    </lineage>
</organism>
<keyword evidence="10" id="KW-1185">Reference proteome</keyword>
<dbReference type="STRING" id="1334629.MFUL124B02_12275"/>
<dbReference type="Proteomes" id="UP000183760">
    <property type="component" value="Unassembled WGS sequence"/>
</dbReference>
<comment type="similarity">
    <text evidence="6">Belongs to the methyltransferase superfamily. RlmI family.</text>
</comment>
<evidence type="ECO:0000256" key="1">
    <source>
        <dbReference type="ARBA" id="ARBA00004496"/>
    </source>
</evidence>
<keyword evidence="5" id="KW-0949">S-adenosyl-L-methionine</keyword>
<protein>
    <submittedName>
        <fullName evidence="9">23S rRNA (Cytosine1962-C5)-methyltransferase</fullName>
    </submittedName>
    <submittedName>
        <fullName evidence="8">SAM-dependent methyltransferase</fullName>
    </submittedName>
</protein>
<dbReference type="InterPro" id="IPR041532">
    <property type="entry name" value="RlmI-like_PUA"/>
</dbReference>
<evidence type="ECO:0000256" key="4">
    <source>
        <dbReference type="ARBA" id="ARBA00022679"/>
    </source>
</evidence>
<evidence type="ECO:0000256" key="6">
    <source>
        <dbReference type="ARBA" id="ARBA00038091"/>
    </source>
</evidence>
<dbReference type="InterPro" id="IPR029063">
    <property type="entry name" value="SAM-dependent_MTases_sf"/>
</dbReference>
<dbReference type="Pfam" id="PF17785">
    <property type="entry name" value="PUA_3"/>
    <property type="match status" value="1"/>
</dbReference>
<dbReference type="CDD" id="cd21153">
    <property type="entry name" value="PUA_RlmI"/>
    <property type="match status" value="1"/>
</dbReference>
<dbReference type="EMBL" id="BJXR01000068">
    <property type="protein sequence ID" value="GEN12727.1"/>
    <property type="molecule type" value="Genomic_DNA"/>
</dbReference>
<dbReference type="OrthoDB" id="9805492at2"/>
<dbReference type="GO" id="GO:0008168">
    <property type="term" value="F:methyltransferase activity"/>
    <property type="evidence" value="ECO:0007669"/>
    <property type="project" value="UniProtKB-KW"/>
</dbReference>
<dbReference type="Gene3D" id="3.40.50.150">
    <property type="entry name" value="Vaccinia Virus protein VP39"/>
    <property type="match status" value="1"/>
</dbReference>
<dbReference type="GO" id="GO:0032259">
    <property type="term" value="P:methylation"/>
    <property type="evidence" value="ECO:0007669"/>
    <property type="project" value="UniProtKB-KW"/>
</dbReference>
<evidence type="ECO:0000259" key="7">
    <source>
        <dbReference type="Pfam" id="PF17785"/>
    </source>
</evidence>
<comment type="caution">
    <text evidence="8">The sequence shown here is derived from an EMBL/GenBank/DDBJ whole genome shotgun (WGS) entry which is preliminary data.</text>
</comment>
<dbReference type="InterPro" id="IPR015947">
    <property type="entry name" value="PUA-like_sf"/>
</dbReference>
<dbReference type="CDD" id="cd11572">
    <property type="entry name" value="RlmI_M_like"/>
    <property type="match status" value="1"/>
</dbReference>
<dbReference type="EMBL" id="FOIB01000011">
    <property type="protein sequence ID" value="SEU36128.1"/>
    <property type="molecule type" value="Genomic_DNA"/>
</dbReference>
<sequence>MAIPPTLPVARTSPKGAKSLRAGNPWLYRTELAAPPDVTGPGAVVMVVDSQGNPIGQALYARRSPLALRLLTRTPPRELQVNDAFFRKRLEAALARRSSLSKRDGLRLVHGEADQLPGLFVDRYGKGLTLQTLSEGMDARKESLAKMLVELTGATHVVCRDDASGRDFEGLPRETRFLHGQGESRFTYHEGDNRFDVDLLGDMKTGSFLDQVDNHLRAGELARGEALDLFSYHGGFALSLARNCTSVIAVEQDEKAAARIGDNARANNRTNVTVEHANAFDVLKRFDSQSRRFDFIVLDPPGLAKRREGLETALRAYHELNLRALRCLKPDGVLVTCSCSGKLDRAGFEEMLLGAAADAKRPVQILERRGAGLDHPVLAGLPETEYLKALYVRAL</sequence>
<dbReference type="PANTHER" id="PTHR42873:SF1">
    <property type="entry name" value="S-ADENOSYLMETHIONINE-DEPENDENT METHYLTRANSFERASE DOMAIN-CONTAINING PROTEIN"/>
    <property type="match status" value="1"/>
</dbReference>
<keyword evidence="2" id="KW-0963">Cytoplasm</keyword>
<keyword evidence="4 8" id="KW-0808">Transferase</keyword>
<dbReference type="RefSeq" id="WP_074957942.1">
    <property type="nucleotide sequence ID" value="NZ_BJXR01000068.1"/>
</dbReference>
<dbReference type="CDD" id="cd02440">
    <property type="entry name" value="AdoMet_MTases"/>
    <property type="match status" value="1"/>
</dbReference>
<evidence type="ECO:0000313" key="11">
    <source>
        <dbReference type="Proteomes" id="UP000321514"/>
    </source>
</evidence>
<dbReference type="Gene3D" id="2.30.130.10">
    <property type="entry name" value="PUA domain"/>
    <property type="match status" value="1"/>
</dbReference>
<dbReference type="GO" id="GO:0003723">
    <property type="term" value="F:RNA binding"/>
    <property type="evidence" value="ECO:0007669"/>
    <property type="project" value="InterPro"/>
</dbReference>
<comment type="subcellular location">
    <subcellularLocation>
        <location evidence="1">Cytoplasm</location>
    </subcellularLocation>
</comment>
<dbReference type="PANTHER" id="PTHR42873">
    <property type="entry name" value="RIBOSOMAL RNA LARGE SUBUNIT METHYLTRANSFERASE"/>
    <property type="match status" value="1"/>
</dbReference>
<evidence type="ECO:0000256" key="2">
    <source>
        <dbReference type="ARBA" id="ARBA00022490"/>
    </source>
</evidence>
<gene>
    <name evidence="8" type="ORF">MFU01_77640</name>
    <name evidence="9" type="ORF">SAMN05443572_111100</name>
</gene>